<dbReference type="InterPro" id="IPR005119">
    <property type="entry name" value="LysR_subst-bd"/>
</dbReference>
<dbReference type="PANTHER" id="PTHR30537">
    <property type="entry name" value="HTH-TYPE TRANSCRIPTIONAL REGULATOR"/>
    <property type="match status" value="1"/>
</dbReference>
<dbReference type="GO" id="GO:0006351">
    <property type="term" value="P:DNA-templated transcription"/>
    <property type="evidence" value="ECO:0007669"/>
    <property type="project" value="TreeGrafter"/>
</dbReference>
<dbReference type="Proteomes" id="UP000433532">
    <property type="component" value="Unassembled WGS sequence"/>
</dbReference>
<dbReference type="RefSeq" id="WP_023094081.1">
    <property type="nucleotide sequence ID" value="NZ_AP014651.1"/>
</dbReference>
<name>A0A0C6F5D9_PSEAI</name>
<evidence type="ECO:0000256" key="3">
    <source>
        <dbReference type="ARBA" id="ARBA00023125"/>
    </source>
</evidence>
<dbReference type="PRINTS" id="PR00039">
    <property type="entry name" value="HTHLYSR"/>
</dbReference>
<dbReference type="Pfam" id="PF00126">
    <property type="entry name" value="HTH_1"/>
    <property type="match status" value="1"/>
</dbReference>
<dbReference type="InterPro" id="IPR000847">
    <property type="entry name" value="LysR_HTH_N"/>
</dbReference>
<dbReference type="CDD" id="cd08422">
    <property type="entry name" value="PBP2_CrgA_like"/>
    <property type="match status" value="1"/>
</dbReference>
<comment type="similarity">
    <text evidence="1">Belongs to the LysR transcriptional regulatory family.</text>
</comment>
<gene>
    <name evidence="5" type="ORF">GNQ48_20500</name>
</gene>
<evidence type="ECO:0000256" key="1">
    <source>
        <dbReference type="ARBA" id="ARBA00009437"/>
    </source>
</evidence>
<dbReference type="InterPro" id="IPR036390">
    <property type="entry name" value="WH_DNA-bd_sf"/>
</dbReference>
<proteinExistence type="inferred from homology"/>
<dbReference type="Gene3D" id="1.10.10.10">
    <property type="entry name" value="Winged helix-like DNA-binding domain superfamily/Winged helix DNA-binding domain"/>
    <property type="match status" value="1"/>
</dbReference>
<keyword evidence="2" id="KW-0805">Transcription regulation</keyword>
<keyword evidence="4" id="KW-0804">Transcription</keyword>
<dbReference type="PANTHER" id="PTHR30537:SF5">
    <property type="entry name" value="HTH-TYPE TRANSCRIPTIONAL ACTIVATOR TTDR-RELATED"/>
    <property type="match status" value="1"/>
</dbReference>
<dbReference type="GO" id="GO:0043565">
    <property type="term" value="F:sequence-specific DNA binding"/>
    <property type="evidence" value="ECO:0007669"/>
    <property type="project" value="TreeGrafter"/>
</dbReference>
<organism evidence="5 6">
    <name type="scientific">Pseudomonas aeruginosa</name>
    <dbReference type="NCBI Taxonomy" id="287"/>
    <lineage>
        <taxon>Bacteria</taxon>
        <taxon>Pseudomonadati</taxon>
        <taxon>Pseudomonadota</taxon>
        <taxon>Gammaproteobacteria</taxon>
        <taxon>Pseudomonadales</taxon>
        <taxon>Pseudomonadaceae</taxon>
        <taxon>Pseudomonas</taxon>
    </lineage>
</organism>
<evidence type="ECO:0000313" key="6">
    <source>
        <dbReference type="Proteomes" id="UP000433532"/>
    </source>
</evidence>
<accession>A0A0C6F5D9</accession>
<comment type="caution">
    <text evidence="5">The sequence shown here is derived from an EMBL/GenBank/DDBJ whole genome shotgun (WGS) entry which is preliminary data.</text>
</comment>
<evidence type="ECO:0000256" key="2">
    <source>
        <dbReference type="ARBA" id="ARBA00023015"/>
    </source>
</evidence>
<dbReference type="AlphaFoldDB" id="A0A0C6F5D9"/>
<protein>
    <submittedName>
        <fullName evidence="5">LysR family transcriptional regulator</fullName>
    </submittedName>
</protein>
<dbReference type="GO" id="GO:0003700">
    <property type="term" value="F:DNA-binding transcription factor activity"/>
    <property type="evidence" value="ECO:0007669"/>
    <property type="project" value="InterPro"/>
</dbReference>
<dbReference type="EMBL" id="WOAD01000018">
    <property type="protein sequence ID" value="MUI37393.1"/>
    <property type="molecule type" value="Genomic_DNA"/>
</dbReference>
<dbReference type="InterPro" id="IPR036388">
    <property type="entry name" value="WH-like_DNA-bd_sf"/>
</dbReference>
<dbReference type="FunFam" id="1.10.10.10:FF:000001">
    <property type="entry name" value="LysR family transcriptional regulator"/>
    <property type="match status" value="1"/>
</dbReference>
<reference evidence="5 6" key="1">
    <citation type="submission" date="2019-11" db="EMBL/GenBank/DDBJ databases">
        <title>Genomes of ocular Pseudomonas aeruginosa isolates.</title>
        <authorList>
            <person name="Khan M."/>
            <person name="Rice S.A."/>
            <person name="Willcox M.D.P."/>
            <person name="Stapleton F."/>
        </authorList>
    </citation>
    <scope>NUCLEOTIDE SEQUENCE [LARGE SCALE GENOMIC DNA]</scope>
    <source>
        <strain evidence="5 6">PA221</strain>
    </source>
</reference>
<dbReference type="Pfam" id="PF03466">
    <property type="entry name" value="LysR_substrate"/>
    <property type="match status" value="1"/>
</dbReference>
<dbReference type="SUPFAM" id="SSF46785">
    <property type="entry name" value="Winged helix' DNA-binding domain"/>
    <property type="match status" value="1"/>
</dbReference>
<dbReference type="Gene3D" id="3.40.190.290">
    <property type="match status" value="1"/>
</dbReference>
<sequence length="300" mass="33197">MDLNAVKLLARVAETRSFTQAAVSLGLTQSGLSRAIGRLEAELGVRLLHRTTRSVSLTPDGQLFYERCAPLLAELEEVEKLLVDRQCAPSGPLKITTPQALGRIVIMPALRELTRRYPQLQIEAAMTDRLVDLTEEGFDAAVRLGRVGDVRLIARPLAALRWVTVASPEYLRSHGTPERLEQLAGHNCPTVRDLHTGKLLEWQFQRDGQPLSLAVRGDLVLDVADALVDAALVGQGIVQVMGFMAEEAIRRRRLVRILQPFEPPLCPVSLIYPPSRQCSLKIGALYEELKSAHWCGALTY</sequence>
<dbReference type="SUPFAM" id="SSF53850">
    <property type="entry name" value="Periplasmic binding protein-like II"/>
    <property type="match status" value="1"/>
</dbReference>
<evidence type="ECO:0000256" key="4">
    <source>
        <dbReference type="ARBA" id="ARBA00023163"/>
    </source>
</evidence>
<dbReference type="InterPro" id="IPR058163">
    <property type="entry name" value="LysR-type_TF_proteobact-type"/>
</dbReference>
<keyword evidence="3" id="KW-0238">DNA-binding</keyword>
<evidence type="ECO:0000313" key="5">
    <source>
        <dbReference type="EMBL" id="MUI37393.1"/>
    </source>
</evidence>
<dbReference type="PROSITE" id="PS50931">
    <property type="entry name" value="HTH_LYSR"/>
    <property type="match status" value="1"/>
</dbReference>